<protein>
    <submittedName>
        <fullName evidence="1">Uncharacterized protein</fullName>
    </submittedName>
</protein>
<accession>E3CBP0</accession>
<reference evidence="1 2" key="1">
    <citation type="submission" date="2010-10" db="EMBL/GenBank/DDBJ databases">
        <authorList>
            <person name="Durkin A.S."/>
            <person name="Madupu R."/>
            <person name="Torralba M."/>
            <person name="Gillis M."/>
            <person name="Methe B."/>
            <person name="Sutton G."/>
            <person name="Nelson K.E."/>
        </authorList>
    </citation>
    <scope>NUCLEOTIDE SEQUENCE [LARGE SCALE GENOMIC DNA]</scope>
    <source>
        <strain evidence="1 2">F0405</strain>
    </source>
</reference>
<organism evidence="1 2">
    <name type="scientific">Streptococcus parasanguinis F0405</name>
    <dbReference type="NCBI Taxonomy" id="905067"/>
    <lineage>
        <taxon>Bacteria</taxon>
        <taxon>Bacillati</taxon>
        <taxon>Bacillota</taxon>
        <taxon>Bacilli</taxon>
        <taxon>Lactobacillales</taxon>
        <taxon>Streptococcaceae</taxon>
        <taxon>Streptococcus</taxon>
    </lineage>
</organism>
<dbReference type="Proteomes" id="UP000003812">
    <property type="component" value="Unassembled WGS sequence"/>
</dbReference>
<name>E3CBP0_STRPA</name>
<evidence type="ECO:0000313" key="2">
    <source>
        <dbReference type="Proteomes" id="UP000003812"/>
    </source>
</evidence>
<sequence length="48" mass="5450">MSSISILLHFDTIWSIKAISSPYPKTILFYFSTIWSSLPSKKPEGLAF</sequence>
<proteinExistence type="predicted"/>
<dbReference type="EMBL" id="AEKM01000003">
    <property type="protein sequence ID" value="EFQ55821.1"/>
    <property type="molecule type" value="Genomic_DNA"/>
</dbReference>
<gene>
    <name evidence="1" type="ORF">HMPREF9626_0083</name>
</gene>
<evidence type="ECO:0000313" key="1">
    <source>
        <dbReference type="EMBL" id="EFQ55821.1"/>
    </source>
</evidence>
<dbReference type="AlphaFoldDB" id="E3CBP0"/>
<comment type="caution">
    <text evidence="1">The sequence shown here is derived from an EMBL/GenBank/DDBJ whole genome shotgun (WGS) entry which is preliminary data.</text>
</comment>